<keyword evidence="2" id="KW-1185">Reference proteome</keyword>
<sequence>MFNEMAIVFNDETIDVFSSENIGLGASVLPADGMIGVGHLEDSEGNIVKDSKTINKEMTGISIGGAASVLRGVSEAVTPSGYKFVIKFMQSNASVGISWGITRRVGKLKEL</sequence>
<evidence type="ECO:0000313" key="1">
    <source>
        <dbReference type="EMBL" id="SHE58230.1"/>
    </source>
</evidence>
<protein>
    <submittedName>
        <fullName evidence="1">Uncharacterized protein</fullName>
    </submittedName>
</protein>
<proteinExistence type="predicted"/>
<dbReference type="RefSeq" id="WP_072934831.1">
    <property type="nucleotide sequence ID" value="NZ_FQUG01000003.1"/>
</dbReference>
<dbReference type="EMBL" id="FQUG01000003">
    <property type="protein sequence ID" value="SHE58230.1"/>
    <property type="molecule type" value="Genomic_DNA"/>
</dbReference>
<evidence type="ECO:0000313" key="2">
    <source>
        <dbReference type="Proteomes" id="UP000184404"/>
    </source>
</evidence>
<reference evidence="1 2" key="1">
    <citation type="submission" date="2016-11" db="EMBL/GenBank/DDBJ databases">
        <authorList>
            <person name="Jaros S."/>
            <person name="Januszkiewicz K."/>
            <person name="Wedrychowicz H."/>
        </authorList>
    </citation>
    <scope>NUCLEOTIDE SEQUENCE [LARGE SCALE GENOMIC DNA]</scope>
    <source>
        <strain evidence="1 2">DSM 10502</strain>
    </source>
</reference>
<name>A0A1M4UNS6_9FIRM</name>
<dbReference type="AlphaFoldDB" id="A0A1M4UNS6"/>
<organism evidence="1 2">
    <name type="scientific">Schwartzia succinivorans DSM 10502</name>
    <dbReference type="NCBI Taxonomy" id="1123243"/>
    <lineage>
        <taxon>Bacteria</taxon>
        <taxon>Bacillati</taxon>
        <taxon>Bacillota</taxon>
        <taxon>Negativicutes</taxon>
        <taxon>Selenomonadales</taxon>
        <taxon>Selenomonadaceae</taxon>
        <taxon>Schwartzia</taxon>
    </lineage>
</organism>
<gene>
    <name evidence="1" type="ORF">SAMN02745190_00726</name>
</gene>
<dbReference type="Proteomes" id="UP000184404">
    <property type="component" value="Unassembled WGS sequence"/>
</dbReference>
<dbReference type="STRING" id="1123243.SAMN02745190_00726"/>
<accession>A0A1M4UNS6</accession>